<dbReference type="EMBL" id="BARU01009957">
    <property type="protein sequence ID" value="GAH43596.1"/>
    <property type="molecule type" value="Genomic_DNA"/>
</dbReference>
<feature type="non-terminal residue" evidence="1">
    <location>
        <position position="191"/>
    </location>
</feature>
<gene>
    <name evidence="1" type="ORF">S03H2_19103</name>
</gene>
<comment type="caution">
    <text evidence="1">The sequence shown here is derived from an EMBL/GenBank/DDBJ whole genome shotgun (WGS) entry which is preliminary data.</text>
</comment>
<accession>X1FD87</accession>
<name>X1FD87_9ZZZZ</name>
<reference evidence="1" key="1">
    <citation type="journal article" date="2014" name="Front. Microbiol.">
        <title>High frequency of phylogenetically diverse reductive dehalogenase-homologous genes in deep subseafloor sedimentary metagenomes.</title>
        <authorList>
            <person name="Kawai M."/>
            <person name="Futagami T."/>
            <person name="Toyoda A."/>
            <person name="Takaki Y."/>
            <person name="Nishi S."/>
            <person name="Hori S."/>
            <person name="Arai W."/>
            <person name="Tsubouchi T."/>
            <person name="Morono Y."/>
            <person name="Uchiyama I."/>
            <person name="Ito T."/>
            <person name="Fujiyama A."/>
            <person name="Inagaki F."/>
            <person name="Takami H."/>
        </authorList>
    </citation>
    <scope>NUCLEOTIDE SEQUENCE</scope>
    <source>
        <strain evidence="1">Expedition CK06-06</strain>
    </source>
</reference>
<evidence type="ECO:0000313" key="1">
    <source>
        <dbReference type="EMBL" id="GAH43596.1"/>
    </source>
</evidence>
<dbReference type="AlphaFoldDB" id="X1FD87"/>
<protein>
    <recommendedName>
        <fullName evidence="2">Glycosyltransferase subfamily 4-like N-terminal domain-containing protein</fullName>
    </recommendedName>
</protein>
<evidence type="ECO:0008006" key="2">
    <source>
        <dbReference type="Google" id="ProtNLM"/>
    </source>
</evidence>
<sequence length="191" mass="22145">MNKPIVLLGGGGSVLTSTKYNGGAKVITLWIKLLRKHGYETFQVTHDGNYPKWLIEHQPIISFDLAKKWKKEGKNLKCVIFWLPVAKYFLMLANQIYFCDCEITYTSGGYLLSLKELMKSKIRAIATNSHYNQKWYKETLGYSAKLVPEWSDEIYWHPKPEKRQKNLVGYMIEPGGHSVEIIKKINEICRN</sequence>
<organism evidence="1">
    <name type="scientific">marine sediment metagenome</name>
    <dbReference type="NCBI Taxonomy" id="412755"/>
    <lineage>
        <taxon>unclassified sequences</taxon>
        <taxon>metagenomes</taxon>
        <taxon>ecological metagenomes</taxon>
    </lineage>
</organism>
<dbReference type="SUPFAM" id="SSF53756">
    <property type="entry name" value="UDP-Glycosyltransferase/glycogen phosphorylase"/>
    <property type="match status" value="1"/>
</dbReference>
<proteinExistence type="predicted"/>